<dbReference type="EMBL" id="JASXSZ010000006">
    <property type="protein sequence ID" value="MDL9981121.1"/>
    <property type="molecule type" value="Genomic_DNA"/>
</dbReference>
<sequence>MSDKPVTVAVATYADRDSAIKDYEAIRHVKRGGQIDHLAIAVVEKDADGQLKIDRHDTSAHHLAWGGAVLGATLAVFVPVIGFTTLVGTATSAGVLAGAGGIIGHFHRNIPKATIEEMDKVLQSGAAGLVVVAVNPKGADIDALLAGAVKKVVTNEVANDKDATVSALEAAFEATDVPDDAPADAAETTDATA</sequence>
<gene>
    <name evidence="1" type="ORF">QSV35_17450</name>
</gene>
<name>A0ABT7N372_9MICO</name>
<accession>A0ABT7N372</accession>
<dbReference type="RefSeq" id="WP_286290123.1">
    <property type="nucleotide sequence ID" value="NZ_JASXSZ010000006.1"/>
</dbReference>
<comment type="caution">
    <text evidence="1">The sequence shown here is derived from an EMBL/GenBank/DDBJ whole genome shotgun (WGS) entry which is preliminary data.</text>
</comment>
<evidence type="ECO:0008006" key="3">
    <source>
        <dbReference type="Google" id="ProtNLM"/>
    </source>
</evidence>
<proteinExistence type="predicted"/>
<evidence type="ECO:0000313" key="1">
    <source>
        <dbReference type="EMBL" id="MDL9981121.1"/>
    </source>
</evidence>
<organism evidence="1 2">
    <name type="scientific">Microbacterium candidum</name>
    <dbReference type="NCBI Taxonomy" id="3041922"/>
    <lineage>
        <taxon>Bacteria</taxon>
        <taxon>Bacillati</taxon>
        <taxon>Actinomycetota</taxon>
        <taxon>Actinomycetes</taxon>
        <taxon>Micrococcales</taxon>
        <taxon>Microbacteriaceae</taxon>
        <taxon>Microbacterium</taxon>
    </lineage>
</organism>
<reference evidence="1 2" key="1">
    <citation type="submission" date="2023-06" db="EMBL/GenBank/DDBJ databases">
        <title>Microbacterium sp. nov., isolated from a waste landfill.</title>
        <authorList>
            <person name="Wen W."/>
        </authorList>
    </citation>
    <scope>NUCLEOTIDE SEQUENCE [LARGE SCALE GENOMIC DNA]</scope>
    <source>
        <strain evidence="1 2">ASV49</strain>
    </source>
</reference>
<dbReference type="Proteomes" id="UP001235064">
    <property type="component" value="Unassembled WGS sequence"/>
</dbReference>
<evidence type="ECO:0000313" key="2">
    <source>
        <dbReference type="Proteomes" id="UP001235064"/>
    </source>
</evidence>
<keyword evidence="2" id="KW-1185">Reference proteome</keyword>
<protein>
    <recommendedName>
        <fullName evidence="3">DUF1269 domain-containing protein</fullName>
    </recommendedName>
</protein>